<protein>
    <recommendedName>
        <fullName evidence="3">BTB domain-containing protein</fullName>
    </recommendedName>
</protein>
<sequence>MKDEYAGLPIKSFYGTGAKAYCVELNEGETKKAKGISKNAIQKDLHIADYKYIVENGGLIYRKMYVFRSHLHTMFTEMKNKVALSSFDDKRYVIPGLSKTFAWGHKAILSDSAKKNDLDDLVTFATELCDFIPPESSDRENFSNTSIMWMCYVREIEITDMRSGVEHLVQKFNNLRFEAEHEAIYGLGRFYSEEECTELAKKYENGASVCDDFLEGRICEMCLVVKLREMELDSFLYCITDFLSPALREQLNISGYDEVDNSDEESNDCTTFKNINHPVKEDLGNVYINVCGNYPFPINAGPDMVLRGTPNSRGVPKRGDFGKIYNA</sequence>
<gene>
    <name evidence="1" type="ORF">NQ318_001288</name>
</gene>
<reference evidence="1" key="1">
    <citation type="journal article" date="2023" name="Insect Mol. Biol.">
        <title>Genome sequencing provides insights into the evolution of gene families encoding plant cell wall-degrading enzymes in longhorned beetles.</title>
        <authorList>
            <person name="Shin N.R."/>
            <person name="Okamura Y."/>
            <person name="Kirsch R."/>
            <person name="Pauchet Y."/>
        </authorList>
    </citation>
    <scope>NUCLEOTIDE SEQUENCE</scope>
    <source>
        <strain evidence="1">AMC_N1</strain>
    </source>
</reference>
<accession>A0AAV8ZEZ1</accession>
<dbReference type="Proteomes" id="UP001162162">
    <property type="component" value="Unassembled WGS sequence"/>
</dbReference>
<keyword evidence="2" id="KW-1185">Reference proteome</keyword>
<proteinExistence type="predicted"/>
<organism evidence="1 2">
    <name type="scientific">Aromia moschata</name>
    <dbReference type="NCBI Taxonomy" id="1265417"/>
    <lineage>
        <taxon>Eukaryota</taxon>
        <taxon>Metazoa</taxon>
        <taxon>Ecdysozoa</taxon>
        <taxon>Arthropoda</taxon>
        <taxon>Hexapoda</taxon>
        <taxon>Insecta</taxon>
        <taxon>Pterygota</taxon>
        <taxon>Neoptera</taxon>
        <taxon>Endopterygota</taxon>
        <taxon>Coleoptera</taxon>
        <taxon>Polyphaga</taxon>
        <taxon>Cucujiformia</taxon>
        <taxon>Chrysomeloidea</taxon>
        <taxon>Cerambycidae</taxon>
        <taxon>Cerambycinae</taxon>
        <taxon>Callichromatini</taxon>
        <taxon>Aromia</taxon>
    </lineage>
</organism>
<evidence type="ECO:0000313" key="2">
    <source>
        <dbReference type="Proteomes" id="UP001162162"/>
    </source>
</evidence>
<evidence type="ECO:0008006" key="3">
    <source>
        <dbReference type="Google" id="ProtNLM"/>
    </source>
</evidence>
<comment type="caution">
    <text evidence="1">The sequence shown here is derived from an EMBL/GenBank/DDBJ whole genome shotgun (WGS) entry which is preliminary data.</text>
</comment>
<dbReference type="AlphaFoldDB" id="A0AAV8ZEZ1"/>
<dbReference type="EMBL" id="JAPWTK010000002">
    <property type="protein sequence ID" value="KAJ8962880.1"/>
    <property type="molecule type" value="Genomic_DNA"/>
</dbReference>
<name>A0AAV8ZEZ1_9CUCU</name>
<evidence type="ECO:0000313" key="1">
    <source>
        <dbReference type="EMBL" id="KAJ8962880.1"/>
    </source>
</evidence>